<dbReference type="PROSITE" id="PS50110">
    <property type="entry name" value="RESPONSE_REGULATORY"/>
    <property type="match status" value="1"/>
</dbReference>
<evidence type="ECO:0000256" key="2">
    <source>
        <dbReference type="ARBA" id="ARBA00023012"/>
    </source>
</evidence>
<dbReference type="PANTHER" id="PTHR48111:SF28">
    <property type="entry name" value="TRANSCRIPTIONAL REGULATORY PROTEIN TCRX-RELATED"/>
    <property type="match status" value="1"/>
</dbReference>
<dbReference type="SMART" id="SM00862">
    <property type="entry name" value="Trans_reg_C"/>
    <property type="match status" value="1"/>
</dbReference>
<proteinExistence type="predicted"/>
<dbReference type="CDD" id="cd00383">
    <property type="entry name" value="trans_reg_C"/>
    <property type="match status" value="1"/>
</dbReference>
<dbReference type="STRING" id="1502745.SAMN02799620_01342"/>
<keyword evidence="4 7" id="KW-0238">DNA-binding</keyword>
<evidence type="ECO:0000259" key="9">
    <source>
        <dbReference type="PROSITE" id="PS51755"/>
    </source>
</evidence>
<dbReference type="InterPro" id="IPR011006">
    <property type="entry name" value="CheY-like_superfamily"/>
</dbReference>
<name>A0A1G4VMD1_9MYCO</name>
<dbReference type="InterPro" id="IPR036388">
    <property type="entry name" value="WH-like_DNA-bd_sf"/>
</dbReference>
<reference evidence="11" key="1">
    <citation type="submission" date="2016-10" db="EMBL/GenBank/DDBJ databases">
        <authorList>
            <person name="Varghese N."/>
            <person name="Submissions S."/>
        </authorList>
    </citation>
    <scope>NUCLEOTIDE SEQUENCE [LARGE SCALE GENOMIC DNA]</scope>
    <source>
        <strain evidence="11">UNC267MFSha1.1M11</strain>
    </source>
</reference>
<feature type="domain" description="OmpR/PhoB-type" evidence="9">
    <location>
        <begin position="205"/>
        <end position="302"/>
    </location>
</feature>
<dbReference type="AlphaFoldDB" id="A0A1G4VMD1"/>
<dbReference type="GO" id="GO:0000976">
    <property type="term" value="F:transcription cis-regulatory region binding"/>
    <property type="evidence" value="ECO:0007669"/>
    <property type="project" value="TreeGrafter"/>
</dbReference>
<accession>A0A1G4VMD1</accession>
<evidence type="ECO:0000256" key="4">
    <source>
        <dbReference type="ARBA" id="ARBA00023125"/>
    </source>
</evidence>
<feature type="DNA-binding region" description="OmpR/PhoB-type" evidence="7">
    <location>
        <begin position="205"/>
        <end position="302"/>
    </location>
</feature>
<dbReference type="GO" id="GO:0005829">
    <property type="term" value="C:cytosol"/>
    <property type="evidence" value="ECO:0007669"/>
    <property type="project" value="TreeGrafter"/>
</dbReference>
<feature type="domain" description="Response regulatory" evidence="8">
    <location>
        <begin position="80"/>
        <end position="194"/>
    </location>
</feature>
<dbReference type="Gene3D" id="1.10.10.10">
    <property type="entry name" value="Winged helix-like DNA-binding domain superfamily/Winged helix DNA-binding domain"/>
    <property type="match status" value="1"/>
</dbReference>
<dbReference type="Gene3D" id="3.40.50.2300">
    <property type="match status" value="1"/>
</dbReference>
<dbReference type="SUPFAM" id="SSF52172">
    <property type="entry name" value="CheY-like"/>
    <property type="match status" value="1"/>
</dbReference>
<dbReference type="FunFam" id="1.10.10.10:FF:000005">
    <property type="entry name" value="Two-component system response regulator"/>
    <property type="match status" value="1"/>
</dbReference>
<keyword evidence="1 6" id="KW-0597">Phosphoprotein</keyword>
<dbReference type="FunFam" id="3.40.50.2300:FF:000001">
    <property type="entry name" value="DNA-binding response regulator PhoB"/>
    <property type="match status" value="1"/>
</dbReference>
<evidence type="ECO:0000256" key="3">
    <source>
        <dbReference type="ARBA" id="ARBA00023015"/>
    </source>
</evidence>
<dbReference type="Proteomes" id="UP000199707">
    <property type="component" value="Unassembled WGS sequence"/>
</dbReference>
<protein>
    <submittedName>
        <fullName evidence="10">Two-component system, OmpR family, response regulator</fullName>
    </submittedName>
</protein>
<evidence type="ECO:0000313" key="11">
    <source>
        <dbReference type="Proteomes" id="UP000199707"/>
    </source>
</evidence>
<dbReference type="InterPro" id="IPR039420">
    <property type="entry name" value="WalR-like"/>
</dbReference>
<evidence type="ECO:0000256" key="6">
    <source>
        <dbReference type="PROSITE-ProRule" id="PRU00169"/>
    </source>
</evidence>
<evidence type="ECO:0000259" key="8">
    <source>
        <dbReference type="PROSITE" id="PS50110"/>
    </source>
</evidence>
<keyword evidence="5" id="KW-0804">Transcription</keyword>
<evidence type="ECO:0000313" key="10">
    <source>
        <dbReference type="EMBL" id="SCX08907.1"/>
    </source>
</evidence>
<dbReference type="InterPro" id="IPR001789">
    <property type="entry name" value="Sig_transdc_resp-reg_receiver"/>
</dbReference>
<dbReference type="PANTHER" id="PTHR48111">
    <property type="entry name" value="REGULATOR OF RPOS"/>
    <property type="match status" value="1"/>
</dbReference>
<dbReference type="GO" id="GO:0006355">
    <property type="term" value="P:regulation of DNA-templated transcription"/>
    <property type="evidence" value="ECO:0007669"/>
    <property type="project" value="InterPro"/>
</dbReference>
<evidence type="ECO:0000256" key="1">
    <source>
        <dbReference type="ARBA" id="ARBA00022553"/>
    </source>
</evidence>
<dbReference type="GO" id="GO:0000156">
    <property type="term" value="F:phosphorelay response regulator activity"/>
    <property type="evidence" value="ECO:0007669"/>
    <property type="project" value="TreeGrafter"/>
</dbReference>
<organism evidence="10 11">
    <name type="scientific">Mycolicibacterium fluoranthenivorans</name>
    <dbReference type="NCBI Taxonomy" id="258505"/>
    <lineage>
        <taxon>Bacteria</taxon>
        <taxon>Bacillati</taxon>
        <taxon>Actinomycetota</taxon>
        <taxon>Actinomycetes</taxon>
        <taxon>Mycobacteriales</taxon>
        <taxon>Mycobacteriaceae</taxon>
        <taxon>Mycolicibacterium</taxon>
    </lineage>
</organism>
<dbReference type="Pfam" id="PF00072">
    <property type="entry name" value="Response_reg"/>
    <property type="match status" value="1"/>
</dbReference>
<keyword evidence="3" id="KW-0805">Transcription regulation</keyword>
<sequence>MPAIALLGAPCARAGELLCQGRDLGPGVIPSRALCQAQVALISIDDNGPVSAPEGGNTLSGWVTGGKQVAMCSPDGSPLRALVVDDELALTEVIAMALRYEGWQVSTAADGTSALVEARRNPPDVVVLDGMLPDMDGLDVLRHLRGQQPALPVLLLTARDSVEERLAGLSAGSDDYVTKPFSLEELILRLRSLVRRVGAAVVEGSARIVVGDLILDEDSFEVTRAGQPISLTSREFEVLRILMHNARRVVSKSEILDRVWDHDFGGRVGVVELYISYLRKKIDSGHPPMIHTLRGVGYILKPATR</sequence>
<gene>
    <name evidence="10" type="ORF">SAMN02799620_01342</name>
</gene>
<evidence type="ECO:0000256" key="5">
    <source>
        <dbReference type="ARBA" id="ARBA00023163"/>
    </source>
</evidence>
<evidence type="ECO:0000256" key="7">
    <source>
        <dbReference type="PROSITE-ProRule" id="PRU01091"/>
    </source>
</evidence>
<feature type="modified residue" description="4-aspartylphosphate" evidence="6">
    <location>
        <position position="129"/>
    </location>
</feature>
<keyword evidence="2" id="KW-0902">Two-component regulatory system</keyword>
<dbReference type="SMART" id="SM00448">
    <property type="entry name" value="REC"/>
    <property type="match status" value="1"/>
</dbReference>
<dbReference type="GO" id="GO:0032993">
    <property type="term" value="C:protein-DNA complex"/>
    <property type="evidence" value="ECO:0007669"/>
    <property type="project" value="TreeGrafter"/>
</dbReference>
<dbReference type="Gene3D" id="6.10.250.690">
    <property type="match status" value="1"/>
</dbReference>
<dbReference type="InterPro" id="IPR001867">
    <property type="entry name" value="OmpR/PhoB-type_DNA-bd"/>
</dbReference>
<dbReference type="EMBL" id="FMUB01000002">
    <property type="protein sequence ID" value="SCX08907.1"/>
    <property type="molecule type" value="Genomic_DNA"/>
</dbReference>
<dbReference type="Pfam" id="PF00486">
    <property type="entry name" value="Trans_reg_C"/>
    <property type="match status" value="1"/>
</dbReference>
<dbReference type="PROSITE" id="PS51755">
    <property type="entry name" value="OMPR_PHOB"/>
    <property type="match status" value="1"/>
</dbReference>